<evidence type="ECO:0000256" key="5">
    <source>
        <dbReference type="ARBA" id="ARBA00022741"/>
    </source>
</evidence>
<keyword evidence="9" id="KW-0862">Zinc</keyword>
<dbReference type="GO" id="GO:0016887">
    <property type="term" value="F:ATP hydrolysis activity"/>
    <property type="evidence" value="ECO:0007669"/>
    <property type="project" value="InterPro"/>
</dbReference>
<organism evidence="18 19">
    <name type="scientific">Segatella oulorum</name>
    <dbReference type="NCBI Taxonomy" id="28136"/>
    <lineage>
        <taxon>Bacteria</taxon>
        <taxon>Pseudomonadati</taxon>
        <taxon>Bacteroidota</taxon>
        <taxon>Bacteroidia</taxon>
        <taxon>Bacteroidales</taxon>
        <taxon>Prevotellaceae</taxon>
        <taxon>Segatella</taxon>
    </lineage>
</organism>
<evidence type="ECO:0000256" key="14">
    <source>
        <dbReference type="ARBA" id="ARBA00038000"/>
    </source>
</evidence>
<keyword evidence="8" id="KW-0863">Zinc-finger</keyword>
<dbReference type="InterPro" id="IPR041552">
    <property type="entry name" value="UvrA_DNA-bd"/>
</dbReference>
<evidence type="ECO:0000256" key="4">
    <source>
        <dbReference type="ARBA" id="ARBA00022737"/>
    </source>
</evidence>
<dbReference type="AlphaFoldDB" id="A0A1T4KW40"/>
<dbReference type="GO" id="GO:0008270">
    <property type="term" value="F:zinc ion binding"/>
    <property type="evidence" value="ECO:0007669"/>
    <property type="project" value="UniProtKB-KW"/>
</dbReference>
<evidence type="ECO:0000256" key="11">
    <source>
        <dbReference type="ARBA" id="ARBA00022881"/>
    </source>
</evidence>
<dbReference type="PROSITE" id="PS50893">
    <property type="entry name" value="ABC_TRANSPORTER_2"/>
    <property type="match status" value="2"/>
</dbReference>
<keyword evidence="12" id="KW-0238">DNA-binding</keyword>
<dbReference type="PANTHER" id="PTHR43152:SF3">
    <property type="entry name" value="UVRABC SYSTEM PROTEIN A"/>
    <property type="match status" value="1"/>
</dbReference>
<dbReference type="SUPFAM" id="SSF52540">
    <property type="entry name" value="P-loop containing nucleoside triphosphate hydrolases"/>
    <property type="match status" value="2"/>
</dbReference>
<evidence type="ECO:0000256" key="1">
    <source>
        <dbReference type="ARBA" id="ARBA00004496"/>
    </source>
</evidence>
<dbReference type="Gene3D" id="1.20.1580.10">
    <property type="entry name" value="ABC transporter ATPase like domain"/>
    <property type="match status" value="3"/>
</dbReference>
<dbReference type="Proteomes" id="UP000190065">
    <property type="component" value="Unassembled WGS sequence"/>
</dbReference>
<dbReference type="GO" id="GO:0005737">
    <property type="term" value="C:cytoplasm"/>
    <property type="evidence" value="ECO:0007669"/>
    <property type="project" value="UniProtKB-SubCell"/>
</dbReference>
<evidence type="ECO:0000256" key="6">
    <source>
        <dbReference type="ARBA" id="ARBA00022763"/>
    </source>
</evidence>
<dbReference type="STRING" id="28136.SAMN02745202_00186"/>
<feature type="domain" description="ABC transporter" evidence="17">
    <location>
        <begin position="242"/>
        <end position="578"/>
    </location>
</feature>
<keyword evidence="3" id="KW-0479">Metal-binding</keyword>
<keyword evidence="6" id="KW-0227">DNA damage</keyword>
<dbReference type="Gene3D" id="3.30.190.20">
    <property type="match status" value="1"/>
</dbReference>
<evidence type="ECO:0000256" key="7">
    <source>
        <dbReference type="ARBA" id="ARBA00022769"/>
    </source>
</evidence>
<proteinExistence type="inferred from homology"/>
<evidence type="ECO:0000256" key="15">
    <source>
        <dbReference type="ARBA" id="ARBA00039316"/>
    </source>
</evidence>
<dbReference type="Gene3D" id="1.10.8.280">
    <property type="entry name" value="ABC transporter ATPase domain-like"/>
    <property type="match status" value="1"/>
</dbReference>
<evidence type="ECO:0000313" key="19">
    <source>
        <dbReference type="Proteomes" id="UP000190065"/>
    </source>
</evidence>
<comment type="subcellular location">
    <subcellularLocation>
        <location evidence="1">Cytoplasm</location>
    </subcellularLocation>
</comment>
<dbReference type="Pfam" id="PF17755">
    <property type="entry name" value="UvrA_DNA-bind"/>
    <property type="match status" value="1"/>
</dbReference>
<dbReference type="GO" id="GO:0006289">
    <property type="term" value="P:nucleotide-excision repair"/>
    <property type="evidence" value="ECO:0007669"/>
    <property type="project" value="InterPro"/>
</dbReference>
<evidence type="ECO:0000256" key="13">
    <source>
        <dbReference type="ARBA" id="ARBA00023204"/>
    </source>
</evidence>
<dbReference type="GO" id="GO:0009380">
    <property type="term" value="C:excinuclease repair complex"/>
    <property type="evidence" value="ECO:0007669"/>
    <property type="project" value="InterPro"/>
</dbReference>
<accession>A0A1T4KW40</accession>
<dbReference type="PANTHER" id="PTHR43152">
    <property type="entry name" value="UVRABC SYSTEM PROTEIN A"/>
    <property type="match status" value="1"/>
</dbReference>
<keyword evidence="4" id="KW-0677">Repeat</keyword>
<reference evidence="18 19" key="1">
    <citation type="submission" date="2017-02" db="EMBL/GenBank/DDBJ databases">
        <authorList>
            <person name="Peterson S.W."/>
        </authorList>
    </citation>
    <scope>NUCLEOTIDE SEQUENCE [LARGE SCALE GENOMIC DNA]</scope>
    <source>
        <strain evidence="18 19">ATCC 43324</strain>
    </source>
</reference>
<evidence type="ECO:0000256" key="10">
    <source>
        <dbReference type="ARBA" id="ARBA00022840"/>
    </source>
</evidence>
<keyword evidence="13" id="KW-0234">DNA repair</keyword>
<dbReference type="NCBIfam" id="TIGR00630">
    <property type="entry name" value="uvra"/>
    <property type="match status" value="1"/>
</dbReference>
<evidence type="ECO:0000256" key="12">
    <source>
        <dbReference type="ARBA" id="ARBA00023125"/>
    </source>
</evidence>
<keyword evidence="10" id="KW-0067">ATP-binding</keyword>
<dbReference type="Pfam" id="PF17760">
    <property type="entry name" value="UvrA_inter"/>
    <property type="match status" value="1"/>
</dbReference>
<keyword evidence="2" id="KW-0963">Cytoplasm</keyword>
<evidence type="ECO:0000313" key="18">
    <source>
        <dbReference type="EMBL" id="SJZ46527.1"/>
    </source>
</evidence>
<sequence length="940" mass="105624">MDETIDIKGARVNNLKNISLSIPRNQLITITGVSGSGKSSLAFDTLYAEGQRRYVESLSAYARQFLGRMSKPECDFIQGLPPAIAIEQKVISRNPRSTVGTSTEIYEYLRLLYARIGHTISPISGEEVKRHTPEDIVNKMLEYTDGTTILILAPLHLGDNRTLEKQLEMYMQEGYARVFINQEVVRIEDVLDNAQLLQQPVGDFFLVISRIRVDHTKDTRTRMTDAAETAFYEGDGNLRLSIQPSNIAFDFSTRFEADGITFEEPNDNMFSFNSPLGACPTCEGFGTVIGIDEKLVIPNTSLSVYEGCVQCWHGERMGMWQSEFIRRAAQDDFPIFEPYYKLDKKYKQMLWHGLDSEKDMDIHEKICIDAFFQMVKENQYKIQYRVMLSRYRGKTICPDCQGMRLKKEATWVKVNGKSITELVEMPVGLLKDWFCNLNLSPQEADISKRLVTEIQNRLNYLVEVGLSYLTLNRPSNTLSGGESQRINLTTSLGSSLVGSLYILDEPSIGLHSRDTDRLIHVLRELQEVGNTVIVVEHDEEIMRAADYLIDVGPGAGNLGGDIVFQGSTKLLSQKTAEELTAEYPQSYTIKYLTHTETIAVPNSRRTWNQSIMLKGARMNNLKGVDATIPLNVFTCVTGVSGSGKSSLIKGILYPALKRQLDEVADAPGEFIALEGDVKAIRHIEFVDQNPIGKSTRSNPATYVKAYEAIRQLFAEQPLAKQMGFSPQYFSFNTDGGRCEECKGAGVINVEMQFMADLVLECESCHGQRFKRDILEVKFHDKNINDVLNMTVSEAISFFDAYKQKTIVNRLRPLEDVGLGYIKLGQNSSTLSGGENQRVKLAFFIGQEKQDPTLFIFDEPTTGLHFHDIQRLLTAFNALIERGHTILVIEHNLDVIKCADYVIDLGPDGGDKGGELVFQGTPEAMMGCKRSITAKYLKDKL</sequence>
<feature type="domain" description="ABC transporter" evidence="17">
    <location>
        <begin position="598"/>
        <end position="937"/>
    </location>
</feature>
<evidence type="ECO:0000256" key="9">
    <source>
        <dbReference type="ARBA" id="ARBA00022833"/>
    </source>
</evidence>
<evidence type="ECO:0000256" key="2">
    <source>
        <dbReference type="ARBA" id="ARBA00022490"/>
    </source>
</evidence>
<dbReference type="InterPro" id="IPR041102">
    <property type="entry name" value="UvrA_inter"/>
</dbReference>
<evidence type="ECO:0000256" key="8">
    <source>
        <dbReference type="ARBA" id="ARBA00022771"/>
    </source>
</evidence>
<dbReference type="GO" id="GO:0005524">
    <property type="term" value="F:ATP binding"/>
    <property type="evidence" value="ECO:0007669"/>
    <property type="project" value="UniProtKB-KW"/>
</dbReference>
<evidence type="ECO:0000256" key="16">
    <source>
        <dbReference type="ARBA" id="ARBA00042156"/>
    </source>
</evidence>
<dbReference type="InterPro" id="IPR004602">
    <property type="entry name" value="UvrA"/>
</dbReference>
<dbReference type="eggNOG" id="COG0178">
    <property type="taxonomic scope" value="Bacteria"/>
</dbReference>
<keyword evidence="5" id="KW-0547">Nucleotide-binding</keyword>
<dbReference type="EMBL" id="FUXK01000002">
    <property type="protein sequence ID" value="SJZ46527.1"/>
    <property type="molecule type" value="Genomic_DNA"/>
</dbReference>
<dbReference type="GO" id="GO:0003677">
    <property type="term" value="F:DNA binding"/>
    <property type="evidence" value="ECO:0007669"/>
    <property type="project" value="UniProtKB-KW"/>
</dbReference>
<dbReference type="Gene3D" id="3.40.50.300">
    <property type="entry name" value="P-loop containing nucleotide triphosphate hydrolases"/>
    <property type="match status" value="3"/>
</dbReference>
<evidence type="ECO:0000259" key="17">
    <source>
        <dbReference type="PROSITE" id="PS50893"/>
    </source>
</evidence>
<dbReference type="InterPro" id="IPR003439">
    <property type="entry name" value="ABC_transporter-like_ATP-bd"/>
</dbReference>
<name>A0A1T4KW40_9BACT</name>
<evidence type="ECO:0000256" key="3">
    <source>
        <dbReference type="ARBA" id="ARBA00022723"/>
    </source>
</evidence>
<comment type="similarity">
    <text evidence="14">Belongs to the ABC transporter superfamily. UvrA family.</text>
</comment>
<keyword evidence="11" id="KW-0267">Excision nuclease</keyword>
<dbReference type="GO" id="GO:0004518">
    <property type="term" value="F:nuclease activity"/>
    <property type="evidence" value="ECO:0007669"/>
    <property type="project" value="UniProtKB-KW"/>
</dbReference>
<gene>
    <name evidence="18" type="ORF">SAMN02745202_00186</name>
</gene>
<dbReference type="RefSeq" id="WP_078805405.1">
    <property type="nucleotide sequence ID" value="NZ_FUXK01000002.1"/>
</dbReference>
<keyword evidence="7" id="KW-0228">DNA excision</keyword>
<protein>
    <recommendedName>
        <fullName evidence="15">UvrABC system protein A</fullName>
    </recommendedName>
    <alternativeName>
        <fullName evidence="16">Excinuclease ABC subunit A</fullName>
    </alternativeName>
</protein>
<dbReference type="InterPro" id="IPR027417">
    <property type="entry name" value="P-loop_NTPase"/>
</dbReference>